<evidence type="ECO:0000256" key="6">
    <source>
        <dbReference type="SAM" id="MobiDB-lite"/>
    </source>
</evidence>
<evidence type="ECO:0000259" key="7">
    <source>
        <dbReference type="PROSITE" id="PS50071"/>
    </source>
</evidence>
<accession>A0A7I8XJL8</accession>
<dbReference type="SMR" id="A0A7I8XJL8"/>
<keyword evidence="2 5" id="KW-0238">DNA-binding</keyword>
<dbReference type="EMBL" id="CAJFCV020000005">
    <property type="protein sequence ID" value="CAG9121522.1"/>
    <property type="molecule type" value="Genomic_DNA"/>
</dbReference>
<proteinExistence type="predicted"/>
<dbReference type="SUPFAM" id="SSF46689">
    <property type="entry name" value="Homeodomain-like"/>
    <property type="match status" value="1"/>
</dbReference>
<reference evidence="8" key="1">
    <citation type="submission" date="2020-09" db="EMBL/GenBank/DDBJ databases">
        <authorList>
            <person name="Kikuchi T."/>
        </authorList>
    </citation>
    <scope>NUCLEOTIDE SEQUENCE</scope>
    <source>
        <strain evidence="8">Ka4C1</strain>
    </source>
</reference>
<evidence type="ECO:0000313" key="9">
    <source>
        <dbReference type="Proteomes" id="UP000659654"/>
    </source>
</evidence>
<feature type="region of interest" description="Disordered" evidence="6">
    <location>
        <begin position="203"/>
        <end position="257"/>
    </location>
</feature>
<comment type="caution">
    <text evidence="8">The sequence shown here is derived from an EMBL/GenBank/DDBJ whole genome shotgun (WGS) entry which is preliminary data.</text>
</comment>
<evidence type="ECO:0000256" key="2">
    <source>
        <dbReference type="ARBA" id="ARBA00023125"/>
    </source>
</evidence>
<name>A0A7I8XJL8_BURXY</name>
<dbReference type="PROSITE" id="PS50071">
    <property type="entry name" value="HOMEOBOX_2"/>
    <property type="match status" value="1"/>
</dbReference>
<feature type="domain" description="Homeobox" evidence="7">
    <location>
        <begin position="155"/>
        <end position="215"/>
    </location>
</feature>
<feature type="compositionally biased region" description="Basic residues" evidence="6">
    <location>
        <begin position="208"/>
        <end position="217"/>
    </location>
</feature>
<dbReference type="GO" id="GO:0000981">
    <property type="term" value="F:DNA-binding transcription factor activity, RNA polymerase II-specific"/>
    <property type="evidence" value="ECO:0007669"/>
    <property type="project" value="InterPro"/>
</dbReference>
<keyword evidence="9" id="KW-1185">Reference proteome</keyword>
<gene>
    <name evidence="8" type="ORF">BXYJ_LOCUS11041</name>
</gene>
<evidence type="ECO:0000256" key="5">
    <source>
        <dbReference type="PROSITE-ProRule" id="PRU00108"/>
    </source>
</evidence>
<comment type="subcellular location">
    <subcellularLocation>
        <location evidence="1 5">Nucleus</location>
    </subcellularLocation>
</comment>
<dbReference type="Proteomes" id="UP000659654">
    <property type="component" value="Unassembled WGS sequence"/>
</dbReference>
<dbReference type="PANTHER" id="PTHR10390:SF44">
    <property type="entry name" value="SIX HOMEOBOX 4"/>
    <property type="match status" value="1"/>
</dbReference>
<dbReference type="PROSITE" id="PS00027">
    <property type="entry name" value="HOMEOBOX_1"/>
    <property type="match status" value="1"/>
</dbReference>
<dbReference type="InterPro" id="IPR008422">
    <property type="entry name" value="KN_HD"/>
</dbReference>
<dbReference type="OrthoDB" id="3501850at2759"/>
<dbReference type="GO" id="GO:0000978">
    <property type="term" value="F:RNA polymerase II cis-regulatory region sequence-specific DNA binding"/>
    <property type="evidence" value="ECO:0007669"/>
    <property type="project" value="TreeGrafter"/>
</dbReference>
<dbReference type="AlphaFoldDB" id="A0A7I8XJL8"/>
<keyword evidence="4 5" id="KW-0539">Nucleus</keyword>
<evidence type="ECO:0000256" key="4">
    <source>
        <dbReference type="ARBA" id="ARBA00023242"/>
    </source>
</evidence>
<evidence type="ECO:0000256" key="1">
    <source>
        <dbReference type="ARBA" id="ARBA00004123"/>
    </source>
</evidence>
<feature type="compositionally biased region" description="Polar residues" evidence="6">
    <location>
        <begin position="228"/>
        <end position="242"/>
    </location>
</feature>
<dbReference type="Proteomes" id="UP000582659">
    <property type="component" value="Unassembled WGS sequence"/>
</dbReference>
<dbReference type="SMART" id="SM00389">
    <property type="entry name" value="HOX"/>
    <property type="match status" value="1"/>
</dbReference>
<dbReference type="InterPro" id="IPR017970">
    <property type="entry name" value="Homeobox_CS"/>
</dbReference>
<dbReference type="InterPro" id="IPR031701">
    <property type="entry name" value="SIX1_SD"/>
</dbReference>
<dbReference type="CDD" id="cd00086">
    <property type="entry name" value="homeodomain"/>
    <property type="match status" value="1"/>
</dbReference>
<dbReference type="PANTHER" id="PTHR10390">
    <property type="entry name" value="HOMEOBOX PROTEIN SIX"/>
    <property type="match status" value="1"/>
</dbReference>
<evidence type="ECO:0000256" key="3">
    <source>
        <dbReference type="ARBA" id="ARBA00023155"/>
    </source>
</evidence>
<sequence>MMPYFDPNQFGFSNFYINPTHIDDTQLLQCAGESAQTLDSFPISYVKQICNAVEKRKDLSLMTRFLTQIFLTRHCAESCVLKLKAVQLFEQQSFKDLYILLETTPFPREFHADLQSLWNEAHYRETERTRSQGKPLDPVTRYRVRKKHSFPKTIWDGEQTMYHFKKRDRITLRDAYKLNPMPSQAEKQELSNQTNLSVTQVSNWFKNQRQRQRQQRKLPKEGMDIFSDTDSNRSNNSCSKESNGLPELDENRLNASNGTSLIQPTTSFNQALQDFQQPFYSNYTNTFNNWNNMTTTSLNASQMYPFAFGSNYTANPMYYNGYYTTPYTSNQLNSQVSQMCLKTKDEINSSDFLFFDPNLSNLTQTPIERPEAQTAEVTVTSDGTAAHPANGFNVKYEDL</sequence>
<organism evidence="8 9">
    <name type="scientific">Bursaphelenchus xylophilus</name>
    <name type="common">Pinewood nematode worm</name>
    <name type="synonym">Aphelenchoides xylophilus</name>
    <dbReference type="NCBI Taxonomy" id="6326"/>
    <lineage>
        <taxon>Eukaryota</taxon>
        <taxon>Metazoa</taxon>
        <taxon>Ecdysozoa</taxon>
        <taxon>Nematoda</taxon>
        <taxon>Chromadorea</taxon>
        <taxon>Rhabditida</taxon>
        <taxon>Tylenchina</taxon>
        <taxon>Tylenchomorpha</taxon>
        <taxon>Aphelenchoidea</taxon>
        <taxon>Aphelenchoididae</taxon>
        <taxon>Bursaphelenchus</taxon>
    </lineage>
</organism>
<dbReference type="InterPro" id="IPR009057">
    <property type="entry name" value="Homeodomain-like_sf"/>
</dbReference>
<evidence type="ECO:0000313" key="8">
    <source>
        <dbReference type="EMBL" id="CAD5230546.1"/>
    </source>
</evidence>
<dbReference type="GO" id="GO:0005634">
    <property type="term" value="C:nucleus"/>
    <property type="evidence" value="ECO:0007669"/>
    <property type="project" value="UniProtKB-SubCell"/>
</dbReference>
<dbReference type="Gene3D" id="1.10.10.60">
    <property type="entry name" value="Homeodomain-like"/>
    <property type="match status" value="1"/>
</dbReference>
<protein>
    <submittedName>
        <fullName evidence="8">(pine wood nematode) hypothetical protein</fullName>
    </submittedName>
</protein>
<dbReference type="Pfam" id="PF05920">
    <property type="entry name" value="Homeobox_KN"/>
    <property type="match status" value="1"/>
</dbReference>
<keyword evidence="3 5" id="KW-0371">Homeobox</keyword>
<dbReference type="EMBL" id="CAJFDI010000005">
    <property type="protein sequence ID" value="CAD5230546.1"/>
    <property type="molecule type" value="Genomic_DNA"/>
</dbReference>
<dbReference type="GO" id="GO:0005667">
    <property type="term" value="C:transcription regulator complex"/>
    <property type="evidence" value="ECO:0007669"/>
    <property type="project" value="TreeGrafter"/>
</dbReference>
<feature type="DNA-binding region" description="Homeobox" evidence="5">
    <location>
        <begin position="157"/>
        <end position="216"/>
    </location>
</feature>
<dbReference type="Pfam" id="PF16878">
    <property type="entry name" value="SIX1_SD"/>
    <property type="match status" value="1"/>
</dbReference>
<dbReference type="InterPro" id="IPR001356">
    <property type="entry name" value="HD"/>
</dbReference>